<accession>A0A6A6B5A8</accession>
<proteinExistence type="predicted"/>
<feature type="region of interest" description="Disordered" evidence="1">
    <location>
        <begin position="79"/>
        <end position="133"/>
    </location>
</feature>
<organism evidence="2 3">
    <name type="scientific">Aplosporella prunicola CBS 121167</name>
    <dbReference type="NCBI Taxonomy" id="1176127"/>
    <lineage>
        <taxon>Eukaryota</taxon>
        <taxon>Fungi</taxon>
        <taxon>Dikarya</taxon>
        <taxon>Ascomycota</taxon>
        <taxon>Pezizomycotina</taxon>
        <taxon>Dothideomycetes</taxon>
        <taxon>Dothideomycetes incertae sedis</taxon>
        <taxon>Botryosphaeriales</taxon>
        <taxon>Aplosporellaceae</taxon>
        <taxon>Aplosporella</taxon>
    </lineage>
</organism>
<feature type="compositionally biased region" description="Gly residues" evidence="1">
    <location>
        <begin position="81"/>
        <end position="92"/>
    </location>
</feature>
<keyword evidence="3" id="KW-1185">Reference proteome</keyword>
<feature type="compositionally biased region" description="Low complexity" evidence="1">
    <location>
        <begin position="112"/>
        <end position="124"/>
    </location>
</feature>
<evidence type="ECO:0000313" key="3">
    <source>
        <dbReference type="Proteomes" id="UP000799438"/>
    </source>
</evidence>
<reference evidence="2" key="1">
    <citation type="journal article" date="2020" name="Stud. Mycol.">
        <title>101 Dothideomycetes genomes: a test case for predicting lifestyles and emergence of pathogens.</title>
        <authorList>
            <person name="Haridas S."/>
            <person name="Albert R."/>
            <person name="Binder M."/>
            <person name="Bloem J."/>
            <person name="Labutti K."/>
            <person name="Salamov A."/>
            <person name="Andreopoulos B."/>
            <person name="Baker S."/>
            <person name="Barry K."/>
            <person name="Bills G."/>
            <person name="Bluhm B."/>
            <person name="Cannon C."/>
            <person name="Castanera R."/>
            <person name="Culley D."/>
            <person name="Daum C."/>
            <person name="Ezra D."/>
            <person name="Gonzalez J."/>
            <person name="Henrissat B."/>
            <person name="Kuo A."/>
            <person name="Liang C."/>
            <person name="Lipzen A."/>
            <person name="Lutzoni F."/>
            <person name="Magnuson J."/>
            <person name="Mondo S."/>
            <person name="Nolan M."/>
            <person name="Ohm R."/>
            <person name="Pangilinan J."/>
            <person name="Park H.-J."/>
            <person name="Ramirez L."/>
            <person name="Alfaro M."/>
            <person name="Sun H."/>
            <person name="Tritt A."/>
            <person name="Yoshinaga Y."/>
            <person name="Zwiers L.-H."/>
            <person name="Turgeon B."/>
            <person name="Goodwin S."/>
            <person name="Spatafora J."/>
            <person name="Crous P."/>
            <person name="Grigoriev I."/>
        </authorList>
    </citation>
    <scope>NUCLEOTIDE SEQUENCE</scope>
    <source>
        <strain evidence="2">CBS 121167</strain>
    </source>
</reference>
<dbReference type="Proteomes" id="UP000799438">
    <property type="component" value="Unassembled WGS sequence"/>
</dbReference>
<sequence>MPPNPHPRPHPRSCSLKTHRFLPAGAHGMRLSRPCFRATCATCRRWQRQVRAFCISEDEALALTPEDEALALAPLERGNASGRGRGGGARGGGARKRRESWGSGAYGYGVKTTTTTTTTTTTGTRSKRRRSGSAIASARAGYVRGRWASVLVFRQRDARVAFASLVQRQQQHQQQPKLVLLLKRHKGREWIECCWRG</sequence>
<evidence type="ECO:0000313" key="2">
    <source>
        <dbReference type="EMBL" id="KAF2138167.1"/>
    </source>
</evidence>
<dbReference type="GeneID" id="54304864"/>
<gene>
    <name evidence="2" type="ORF">K452DRAFT_95986</name>
</gene>
<dbReference type="AlphaFoldDB" id="A0A6A6B5A8"/>
<evidence type="ECO:0000256" key="1">
    <source>
        <dbReference type="SAM" id="MobiDB-lite"/>
    </source>
</evidence>
<protein>
    <submittedName>
        <fullName evidence="2">Uncharacterized protein</fullName>
    </submittedName>
</protein>
<name>A0A6A6B5A8_9PEZI</name>
<dbReference type="RefSeq" id="XP_033393880.1">
    <property type="nucleotide sequence ID" value="XM_033547357.1"/>
</dbReference>
<dbReference type="EMBL" id="ML995498">
    <property type="protein sequence ID" value="KAF2138167.1"/>
    <property type="molecule type" value="Genomic_DNA"/>
</dbReference>